<evidence type="ECO:0000313" key="6">
    <source>
        <dbReference type="Proteomes" id="UP001597112"/>
    </source>
</evidence>
<dbReference type="InterPro" id="IPR000683">
    <property type="entry name" value="Gfo/Idh/MocA-like_OxRdtase_N"/>
</dbReference>
<keyword evidence="6" id="KW-1185">Reference proteome</keyword>
<comment type="similarity">
    <text evidence="1">Belongs to the Gfo/Idh/MocA family.</text>
</comment>
<proteinExistence type="inferred from homology"/>
<evidence type="ECO:0000313" key="5">
    <source>
        <dbReference type="EMBL" id="MFD1003659.1"/>
    </source>
</evidence>
<dbReference type="SUPFAM" id="SSF51735">
    <property type="entry name" value="NAD(P)-binding Rossmann-fold domains"/>
    <property type="match status" value="1"/>
</dbReference>
<dbReference type="Pfam" id="PF01408">
    <property type="entry name" value="GFO_IDH_MocA"/>
    <property type="match status" value="1"/>
</dbReference>
<accession>A0ABW3KD31</accession>
<dbReference type="NCBIfam" id="NF008607">
    <property type="entry name" value="PRK11579.1"/>
    <property type="match status" value="1"/>
</dbReference>
<dbReference type="Gene3D" id="3.30.360.10">
    <property type="entry name" value="Dihydrodipicolinate Reductase, domain 2"/>
    <property type="match status" value="1"/>
</dbReference>
<dbReference type="Proteomes" id="UP001597112">
    <property type="component" value="Unassembled WGS sequence"/>
</dbReference>
<evidence type="ECO:0000256" key="2">
    <source>
        <dbReference type="ARBA" id="ARBA00023002"/>
    </source>
</evidence>
<evidence type="ECO:0000256" key="1">
    <source>
        <dbReference type="ARBA" id="ARBA00010928"/>
    </source>
</evidence>
<protein>
    <submittedName>
        <fullName evidence="5">Oxidoreductase</fullName>
    </submittedName>
</protein>
<organism evidence="5 6">
    <name type="scientific">Ohtaekwangia kribbensis</name>
    <dbReference type="NCBI Taxonomy" id="688913"/>
    <lineage>
        <taxon>Bacteria</taxon>
        <taxon>Pseudomonadati</taxon>
        <taxon>Bacteroidota</taxon>
        <taxon>Cytophagia</taxon>
        <taxon>Cytophagales</taxon>
        <taxon>Fulvivirgaceae</taxon>
        <taxon>Ohtaekwangia</taxon>
    </lineage>
</organism>
<gene>
    <name evidence="5" type="ORF">ACFQ21_30315</name>
</gene>
<comment type="caution">
    <text evidence="5">The sequence shown here is derived from an EMBL/GenBank/DDBJ whole genome shotgun (WGS) entry which is preliminary data.</text>
</comment>
<dbReference type="EMBL" id="JBHTKA010000016">
    <property type="protein sequence ID" value="MFD1003659.1"/>
    <property type="molecule type" value="Genomic_DNA"/>
</dbReference>
<feature type="domain" description="Gfo/Idh/MocA-like oxidoreductase C-terminal" evidence="4">
    <location>
        <begin position="135"/>
        <end position="349"/>
    </location>
</feature>
<dbReference type="PANTHER" id="PTHR43708">
    <property type="entry name" value="CONSERVED EXPRESSED OXIDOREDUCTASE (EUROFUNG)"/>
    <property type="match status" value="1"/>
</dbReference>
<evidence type="ECO:0000259" key="3">
    <source>
        <dbReference type="Pfam" id="PF01408"/>
    </source>
</evidence>
<dbReference type="InterPro" id="IPR036291">
    <property type="entry name" value="NAD(P)-bd_dom_sf"/>
</dbReference>
<dbReference type="Pfam" id="PF02894">
    <property type="entry name" value="GFO_IDH_MocA_C"/>
    <property type="match status" value="1"/>
</dbReference>
<evidence type="ECO:0000259" key="4">
    <source>
        <dbReference type="Pfam" id="PF02894"/>
    </source>
</evidence>
<keyword evidence="2" id="KW-0560">Oxidoreductase</keyword>
<dbReference type="InterPro" id="IPR004104">
    <property type="entry name" value="Gfo/Idh/MocA-like_OxRdtase_C"/>
</dbReference>
<dbReference type="RefSeq" id="WP_377586582.1">
    <property type="nucleotide sequence ID" value="NZ_JBHTKA010000016.1"/>
</dbReference>
<dbReference type="Gene3D" id="3.40.50.720">
    <property type="entry name" value="NAD(P)-binding Rossmann-like Domain"/>
    <property type="match status" value="1"/>
</dbReference>
<dbReference type="InterPro" id="IPR051317">
    <property type="entry name" value="Gfo/Idh/MocA_oxidoreduct"/>
</dbReference>
<name>A0ABW3KD31_9BACT</name>
<dbReference type="PANTHER" id="PTHR43708:SF5">
    <property type="entry name" value="CONSERVED EXPRESSED OXIDOREDUCTASE (EUROFUNG)-RELATED"/>
    <property type="match status" value="1"/>
</dbReference>
<sequence>MATVPIVTALLSYGMSGEVFHAPLIAAHPQFQLHTIVQRNSTHATQRYPQVRVVDRVEKVFQDDAIELIVVNTPNDTHTDFVTRALEAGKHVIVEKPFTVTAAEADQLIALAKKKNKILTVFQNRRWDGGFLTVKKILDNNLIGKMVELEVHYDRFRNYIQPATWKEETGRGTGILYNLGSHMLDQIILLFGFPREIDARIGIQRPGGKVDDYYDIRLQYNGFHIIVKSSYLVREQGPQYILHGTEGSFVKYGIDPQEQALKEGKTPGTSGWGTEDKQYWGKLNTSIQGIHVEGVIETLPGDYLAFYQNIYEVIRQNKPLAVKPEESREVIRLIELCYESNRTRQTVKL</sequence>
<reference evidence="6" key="1">
    <citation type="journal article" date="2019" name="Int. J. Syst. Evol. Microbiol.">
        <title>The Global Catalogue of Microorganisms (GCM) 10K type strain sequencing project: providing services to taxonomists for standard genome sequencing and annotation.</title>
        <authorList>
            <consortium name="The Broad Institute Genomics Platform"/>
            <consortium name="The Broad Institute Genome Sequencing Center for Infectious Disease"/>
            <person name="Wu L."/>
            <person name="Ma J."/>
        </authorList>
    </citation>
    <scope>NUCLEOTIDE SEQUENCE [LARGE SCALE GENOMIC DNA]</scope>
    <source>
        <strain evidence="6">CCUG 58938</strain>
    </source>
</reference>
<feature type="domain" description="Gfo/Idh/MocA-like oxidoreductase N-terminal" evidence="3">
    <location>
        <begin position="13"/>
        <end position="121"/>
    </location>
</feature>